<comment type="similarity">
    <text evidence="1">Belongs to the RTT106 family.</text>
</comment>
<dbReference type="InterPro" id="IPR011993">
    <property type="entry name" value="PH-like_dom_sf"/>
</dbReference>
<dbReference type="PANTHER" id="PTHR45849">
    <property type="entry name" value="FACT COMPLEX SUBUNIT SSRP1"/>
    <property type="match status" value="1"/>
</dbReference>
<proteinExistence type="inferred from homology"/>
<feature type="region of interest" description="Disordered" evidence="2">
    <location>
        <begin position="47"/>
        <end position="72"/>
    </location>
</feature>
<protein>
    <recommendedName>
        <fullName evidence="3">Histone chaperone RTT106/FACT complex subunit SPT16-like middle domain-containing protein</fullName>
    </recommendedName>
</protein>
<dbReference type="PANTHER" id="PTHR45849:SF3">
    <property type="entry name" value="HISTONE CHAPERONE RTT106"/>
    <property type="match status" value="1"/>
</dbReference>
<comment type="caution">
    <text evidence="4">The sequence shown here is derived from an EMBL/GenBank/DDBJ whole genome shotgun (WGS) entry which is preliminary data.</text>
</comment>
<evidence type="ECO:0000313" key="4">
    <source>
        <dbReference type="EMBL" id="TPX60416.1"/>
    </source>
</evidence>
<dbReference type="InterPro" id="IPR050454">
    <property type="entry name" value="RTT106/SSRP1_HistChap/FACT"/>
</dbReference>
<dbReference type="AlphaFoldDB" id="A0A507E9D1"/>
<feature type="compositionally biased region" description="Basic and acidic residues" evidence="2">
    <location>
        <begin position="311"/>
        <end position="322"/>
    </location>
</feature>
<dbReference type="InterPro" id="IPR013719">
    <property type="entry name" value="RTT106/SPT16-like_middle_dom"/>
</dbReference>
<name>A0A507E9D1_9FUNG</name>
<dbReference type="Gene3D" id="2.30.29.30">
    <property type="entry name" value="Pleckstrin-homology domain (PH domain)/Phosphotyrosine-binding domain (PTB)"/>
    <property type="match status" value="1"/>
</dbReference>
<sequence length="475" mass="52218">MESSFQANVDKLPDDLRADVLAYLEEHPSSQSLLSRLLAHCLKKSTPAANGGSNSNDSPASKKRKISETSSTDPLQCTIQSLSFTLPARKRFWLRIRSTSLHITAPHSDEVVACHQFADIAYAFCLPTPEKVKAHYTVYLLPKDGGDAVVFGFEDKAAMLVMNSEGVSKPATSDGKTGKAVVLELLAQLPCKIVEPNPKDFVVESYSGVSMHLECHYTSKAGFLYLLSTGILFGFKKPILFFPFPSIEGANITKLGRDFRIVLDRREEGSDEPVTYEFEHINIAIMGKVMSYVDKYGKRFGVRSSVAAPARGDDKTEPKDEMIDVDIGTIEDDDDEEDEDFEPADMKEVAEEYDSGHNTDSNASSSGEDEEEAEEEGDGDGASSDEEERAAYKTSVVRASTSEVPREVVQGVVDEVLAVKREARTPIKMEVEEPTSSQPALRGMAAIAAQIEKERLAKEKLARTKGNEKIKAERD</sequence>
<gene>
    <name evidence="4" type="ORF">PhCBS80983_g01813</name>
</gene>
<feature type="compositionally biased region" description="Basic and acidic residues" evidence="2">
    <location>
        <begin position="344"/>
        <end position="357"/>
    </location>
</feature>
<dbReference type="GO" id="GO:0042393">
    <property type="term" value="F:histone binding"/>
    <property type="evidence" value="ECO:0007669"/>
    <property type="project" value="TreeGrafter"/>
</dbReference>
<evidence type="ECO:0000313" key="5">
    <source>
        <dbReference type="Proteomes" id="UP000318582"/>
    </source>
</evidence>
<feature type="compositionally biased region" description="Acidic residues" evidence="2">
    <location>
        <begin position="367"/>
        <end position="388"/>
    </location>
</feature>
<feature type="compositionally biased region" description="Acidic residues" evidence="2">
    <location>
        <begin position="329"/>
        <end position="343"/>
    </location>
</feature>
<evidence type="ECO:0000259" key="3">
    <source>
        <dbReference type="SMART" id="SM01287"/>
    </source>
</evidence>
<dbReference type="SUPFAM" id="SSF50729">
    <property type="entry name" value="PH domain-like"/>
    <property type="match status" value="1"/>
</dbReference>
<feature type="region of interest" description="Disordered" evidence="2">
    <location>
        <begin position="308"/>
        <end position="404"/>
    </location>
</feature>
<dbReference type="GO" id="GO:0031491">
    <property type="term" value="F:nucleosome binding"/>
    <property type="evidence" value="ECO:0007669"/>
    <property type="project" value="TreeGrafter"/>
</dbReference>
<dbReference type="SMART" id="SM01287">
    <property type="entry name" value="Rtt106"/>
    <property type="match status" value="1"/>
</dbReference>
<dbReference type="STRING" id="109895.A0A507E9D1"/>
<evidence type="ECO:0000256" key="2">
    <source>
        <dbReference type="SAM" id="MobiDB-lite"/>
    </source>
</evidence>
<dbReference type="Pfam" id="PF08512">
    <property type="entry name" value="Rttp106-like_middle"/>
    <property type="match status" value="1"/>
</dbReference>
<dbReference type="Proteomes" id="UP000318582">
    <property type="component" value="Unassembled WGS sequence"/>
</dbReference>
<dbReference type="EMBL" id="QEAQ01000015">
    <property type="protein sequence ID" value="TPX60416.1"/>
    <property type="molecule type" value="Genomic_DNA"/>
</dbReference>
<reference evidence="4 5" key="1">
    <citation type="journal article" date="2019" name="Sci. Rep.">
        <title>Comparative genomics of chytrid fungi reveal insights into the obligate biotrophic and pathogenic lifestyle of Synchytrium endobioticum.</title>
        <authorList>
            <person name="van de Vossenberg B.T.L.H."/>
            <person name="Warris S."/>
            <person name="Nguyen H.D.T."/>
            <person name="van Gent-Pelzer M.P.E."/>
            <person name="Joly D.L."/>
            <person name="van de Geest H.C."/>
            <person name="Bonants P.J.M."/>
            <person name="Smith D.S."/>
            <person name="Levesque C.A."/>
            <person name="van der Lee T.A.J."/>
        </authorList>
    </citation>
    <scope>NUCLEOTIDE SEQUENCE [LARGE SCALE GENOMIC DNA]</scope>
    <source>
        <strain evidence="4 5">CBS 809.83</strain>
    </source>
</reference>
<evidence type="ECO:0000256" key="1">
    <source>
        <dbReference type="ARBA" id="ARBA00006159"/>
    </source>
</evidence>
<organism evidence="4 5">
    <name type="scientific">Powellomyces hirtus</name>
    <dbReference type="NCBI Taxonomy" id="109895"/>
    <lineage>
        <taxon>Eukaryota</taxon>
        <taxon>Fungi</taxon>
        <taxon>Fungi incertae sedis</taxon>
        <taxon>Chytridiomycota</taxon>
        <taxon>Chytridiomycota incertae sedis</taxon>
        <taxon>Chytridiomycetes</taxon>
        <taxon>Spizellomycetales</taxon>
        <taxon>Powellomycetaceae</taxon>
        <taxon>Powellomyces</taxon>
    </lineage>
</organism>
<feature type="domain" description="Histone chaperone RTT106/FACT complex subunit SPT16-like middle" evidence="3">
    <location>
        <begin position="210"/>
        <end position="303"/>
    </location>
</feature>
<accession>A0A507E9D1</accession>
<keyword evidence="5" id="KW-1185">Reference proteome</keyword>
<feature type="compositionally biased region" description="Polar residues" evidence="2">
    <location>
        <begin position="47"/>
        <end position="59"/>
    </location>
</feature>